<evidence type="ECO:0000256" key="1">
    <source>
        <dbReference type="SAM" id="Phobius"/>
    </source>
</evidence>
<organism evidence="2">
    <name type="scientific">Myoviridae sp. ctLnO19</name>
    <dbReference type="NCBI Taxonomy" id="2825085"/>
    <lineage>
        <taxon>Viruses</taxon>
        <taxon>Duplodnaviria</taxon>
        <taxon>Heunggongvirae</taxon>
        <taxon>Uroviricota</taxon>
        <taxon>Caudoviricetes</taxon>
    </lineage>
</organism>
<protein>
    <submittedName>
        <fullName evidence="2">Integral membrane metallopeptidase</fullName>
    </submittedName>
</protein>
<feature type="transmembrane region" description="Helical" evidence="1">
    <location>
        <begin position="314"/>
        <end position="337"/>
    </location>
</feature>
<keyword evidence="1" id="KW-0472">Membrane</keyword>
<keyword evidence="1" id="KW-1133">Transmembrane helix</keyword>
<proteinExistence type="predicted"/>
<dbReference type="EMBL" id="BK015301">
    <property type="protein sequence ID" value="DAE00276.1"/>
    <property type="molecule type" value="Genomic_DNA"/>
</dbReference>
<sequence>MFIQGFSLMKIFQLPSQAELSNEVMVNASNWSQVHNGFHDELTSIYQWIQDNLSVSSLYRNKEGIDKITACIYKYTGIKVKVSQQYKFFAMMPPDINKNHVLIDTIQKPFYSNREVKKATDELRASVDIKNFRVSGSFSNIEIELFLDPDLIFKRGFKAAELSAITLHETGHMFSYFALAAEVASVNLPMVTLINQITKTEQEDKIEVILKEWNGRDEVMTKVDVSELKGKKKEVIVTVLVTNQVKDTRAVANNGDYDAINSEFLADNFTSRLGAGADVVSGLDKIYAIYGHKNRGGFITFAFDEFCTILEASIFISFGLSTLSTIVGPILFFGWALSIIAIGTTNANDGTYDTIVRRYQRVREDMVVMLKDKEIDKAIGNRIRDDIKWVDEILKRYSTYKSVIGRLVDLVIPVYRRRVTQAEFYKDLEQLSANNLFLASYDLRNLE</sequence>
<name>A0A8S5P215_9CAUD</name>
<accession>A0A8S5P215</accession>
<evidence type="ECO:0000313" key="2">
    <source>
        <dbReference type="EMBL" id="DAE00276.1"/>
    </source>
</evidence>
<keyword evidence="1" id="KW-0812">Transmembrane</keyword>
<reference evidence="2" key="1">
    <citation type="journal article" date="2021" name="Proc. Natl. Acad. Sci. U.S.A.">
        <title>A Catalog of Tens of Thousands of Viruses from Human Metagenomes Reveals Hidden Associations with Chronic Diseases.</title>
        <authorList>
            <person name="Tisza M.J."/>
            <person name="Buck C.B."/>
        </authorList>
    </citation>
    <scope>NUCLEOTIDE SEQUENCE</scope>
    <source>
        <strain evidence="2">CtLnO19</strain>
    </source>
</reference>